<evidence type="ECO:0000256" key="4">
    <source>
        <dbReference type="SAM" id="MobiDB-lite"/>
    </source>
</evidence>
<evidence type="ECO:0000313" key="6">
    <source>
        <dbReference type="EMBL" id="TWW09287.1"/>
    </source>
</evidence>
<keyword evidence="2" id="KW-0732">Signal</keyword>
<feature type="domain" description="NolW-like" evidence="5">
    <location>
        <begin position="307"/>
        <end position="399"/>
    </location>
</feature>
<evidence type="ECO:0000259" key="5">
    <source>
        <dbReference type="Pfam" id="PF03958"/>
    </source>
</evidence>
<accession>A0A5C6M4S2</accession>
<evidence type="ECO:0000256" key="3">
    <source>
        <dbReference type="ARBA" id="ARBA00023136"/>
    </source>
</evidence>
<comment type="subcellular location">
    <subcellularLocation>
        <location evidence="1">Membrane</location>
    </subcellularLocation>
</comment>
<dbReference type="InterPro" id="IPR005644">
    <property type="entry name" value="NolW-like"/>
</dbReference>
<dbReference type="EMBL" id="SRHE01000321">
    <property type="protein sequence ID" value="TWW09287.1"/>
    <property type="molecule type" value="Genomic_DNA"/>
</dbReference>
<dbReference type="PANTHER" id="PTHR30332:SF24">
    <property type="entry name" value="SECRETIN GSPD-RELATED"/>
    <property type="match status" value="1"/>
</dbReference>
<dbReference type="GO" id="GO:0016020">
    <property type="term" value="C:membrane"/>
    <property type="evidence" value="ECO:0007669"/>
    <property type="project" value="UniProtKB-SubCell"/>
</dbReference>
<dbReference type="Proteomes" id="UP000321083">
    <property type="component" value="Unassembled WGS sequence"/>
</dbReference>
<dbReference type="Gene3D" id="3.30.1370.120">
    <property type="match status" value="3"/>
</dbReference>
<dbReference type="AlphaFoldDB" id="A0A5C6M4S2"/>
<keyword evidence="3" id="KW-0472">Membrane</keyword>
<proteinExistence type="predicted"/>
<sequence length="432" mass="45732">MERLQQSDPKEMDVIPLRVLSAEAAQNAIESLYGDSYVKTGDYPTIQADEDSQQLLLRGTRKQLQDIRLLLQKMGEPAVVSESGGAAAGAAVGGGGSGVRVIPVTGDVDGAVRRIQDLWPRIRRNPLRVLQPGGSGGGSGGGGGATEPAPAPAPAPVSGSPCGLQDELPGGASQVGADVVSGADELPAVVVIPGVDRITIASEDSGALDQLESIVRTAFSRAGGQRGRDFSVYQLRNAGAEDVSATLQSVYTSRAGLLAFGSVVIVPETRLNALIVYGSRTDRDRIEQLLEILDTEKLPDSGRIFRTEVVEVRHADAAEIEDVIQGVYRTELSAGGSRRAIEIPAGIDSSVASVLRQINAQSSAPLLTVEVQRETNSLVLKAPQTLIEEIRELVRQLDDTSSASRARSVRLVPLERTNSRRVMQVLDEVLGR</sequence>
<feature type="region of interest" description="Disordered" evidence="4">
    <location>
        <begin position="127"/>
        <end position="170"/>
    </location>
</feature>
<evidence type="ECO:0000256" key="1">
    <source>
        <dbReference type="ARBA" id="ARBA00004370"/>
    </source>
</evidence>
<organism evidence="6 7">
    <name type="scientific">Planctomyces bekefii</name>
    <dbReference type="NCBI Taxonomy" id="1653850"/>
    <lineage>
        <taxon>Bacteria</taxon>
        <taxon>Pseudomonadati</taxon>
        <taxon>Planctomycetota</taxon>
        <taxon>Planctomycetia</taxon>
        <taxon>Planctomycetales</taxon>
        <taxon>Planctomycetaceae</taxon>
        <taxon>Planctomyces</taxon>
    </lineage>
</organism>
<dbReference type="InterPro" id="IPR050810">
    <property type="entry name" value="Bact_Secretion_Sys_Channel"/>
</dbReference>
<dbReference type="InterPro" id="IPR038591">
    <property type="entry name" value="NolW-like_sf"/>
</dbReference>
<dbReference type="Pfam" id="PF03958">
    <property type="entry name" value="Secretin_N"/>
    <property type="match status" value="2"/>
</dbReference>
<evidence type="ECO:0000313" key="7">
    <source>
        <dbReference type="Proteomes" id="UP000321083"/>
    </source>
</evidence>
<gene>
    <name evidence="6" type="ORF">E3A20_15850</name>
</gene>
<protein>
    <recommendedName>
        <fullName evidence="5">NolW-like domain-containing protein</fullName>
    </recommendedName>
</protein>
<reference evidence="6 7" key="1">
    <citation type="submission" date="2019-08" db="EMBL/GenBank/DDBJ databases">
        <title>100 year-old enigma solved: identification of Planctomyces bekefii, the type genus and species of the phylum Planctomycetes.</title>
        <authorList>
            <person name="Svetlana D.N."/>
            <person name="Overmann J."/>
        </authorList>
    </citation>
    <scope>NUCLEOTIDE SEQUENCE [LARGE SCALE GENOMIC DNA]</scope>
    <source>
        <strain evidence="6">Phe10_nw2017</strain>
    </source>
</reference>
<comment type="caution">
    <text evidence="6">The sequence shown here is derived from an EMBL/GenBank/DDBJ whole genome shotgun (WGS) entry which is preliminary data.</text>
</comment>
<evidence type="ECO:0000256" key="2">
    <source>
        <dbReference type="ARBA" id="ARBA00022729"/>
    </source>
</evidence>
<reference evidence="6 7" key="2">
    <citation type="submission" date="2019-08" db="EMBL/GenBank/DDBJ databases">
        <authorList>
            <person name="Henke P."/>
        </authorList>
    </citation>
    <scope>NUCLEOTIDE SEQUENCE [LARGE SCALE GENOMIC DNA]</scope>
    <source>
        <strain evidence="6">Phe10_nw2017</strain>
    </source>
</reference>
<keyword evidence="7" id="KW-1185">Reference proteome</keyword>
<feature type="compositionally biased region" description="Gly residues" evidence="4">
    <location>
        <begin position="133"/>
        <end position="145"/>
    </location>
</feature>
<dbReference type="GO" id="GO:0015627">
    <property type="term" value="C:type II protein secretion system complex"/>
    <property type="evidence" value="ECO:0007669"/>
    <property type="project" value="TreeGrafter"/>
</dbReference>
<feature type="domain" description="NolW-like" evidence="5">
    <location>
        <begin position="231"/>
        <end position="296"/>
    </location>
</feature>
<dbReference type="GO" id="GO:0009306">
    <property type="term" value="P:protein secretion"/>
    <property type="evidence" value="ECO:0007669"/>
    <property type="project" value="TreeGrafter"/>
</dbReference>
<dbReference type="PANTHER" id="PTHR30332">
    <property type="entry name" value="PROBABLE GENERAL SECRETION PATHWAY PROTEIN D"/>
    <property type="match status" value="1"/>
</dbReference>
<name>A0A5C6M4S2_9PLAN</name>